<reference evidence="3" key="1">
    <citation type="submission" date="2016-06" db="UniProtKB">
        <authorList>
            <consortium name="WormBaseParasite"/>
        </authorList>
    </citation>
    <scope>IDENTIFICATION</scope>
</reference>
<dbReference type="AlphaFoldDB" id="A0A183JGV3"/>
<evidence type="ECO:0000313" key="3">
    <source>
        <dbReference type="WBParaSite" id="SCUD_0000192501-mRNA-1"/>
    </source>
</evidence>
<gene>
    <name evidence="1" type="ORF">SCUD_LOCUS1926</name>
</gene>
<dbReference type="Proteomes" id="UP000279833">
    <property type="component" value="Unassembled WGS sequence"/>
</dbReference>
<evidence type="ECO:0000313" key="1">
    <source>
        <dbReference type="EMBL" id="VDO70976.1"/>
    </source>
</evidence>
<evidence type="ECO:0000313" key="2">
    <source>
        <dbReference type="Proteomes" id="UP000279833"/>
    </source>
</evidence>
<dbReference type="EMBL" id="UZAK01001703">
    <property type="protein sequence ID" value="VDO70976.1"/>
    <property type="molecule type" value="Genomic_DNA"/>
</dbReference>
<keyword evidence="2" id="KW-1185">Reference proteome</keyword>
<protein>
    <submittedName>
        <fullName evidence="3">Hydrolase_4 domain-containing protein</fullName>
    </submittedName>
</protein>
<reference evidence="1 2" key="2">
    <citation type="submission" date="2018-11" db="EMBL/GenBank/DDBJ databases">
        <authorList>
            <consortium name="Pathogen Informatics"/>
        </authorList>
    </citation>
    <scope>NUCLEOTIDE SEQUENCE [LARGE SCALE GENOMIC DNA]</scope>
    <source>
        <strain evidence="1">Dakar</strain>
        <strain evidence="2">Dakar, Senegal</strain>
    </source>
</reference>
<dbReference type="WBParaSite" id="SCUD_0000192501-mRNA-1">
    <property type="protein sequence ID" value="SCUD_0000192501-mRNA-1"/>
    <property type="gene ID" value="SCUD_0000192501"/>
</dbReference>
<proteinExistence type="predicted"/>
<name>A0A183JGV3_9TREM</name>
<accession>A0A183JGV3</accession>
<organism evidence="3">
    <name type="scientific">Schistosoma curassoni</name>
    <dbReference type="NCBI Taxonomy" id="6186"/>
    <lineage>
        <taxon>Eukaryota</taxon>
        <taxon>Metazoa</taxon>
        <taxon>Spiralia</taxon>
        <taxon>Lophotrochozoa</taxon>
        <taxon>Platyhelminthes</taxon>
        <taxon>Trematoda</taxon>
        <taxon>Digenea</taxon>
        <taxon>Strigeidida</taxon>
        <taxon>Schistosomatoidea</taxon>
        <taxon>Schistosomatidae</taxon>
        <taxon>Schistosoma</taxon>
    </lineage>
</organism>
<sequence length="443" mass="50581">MPLSTRYFDSLKYEVNASLLPYVSITNSEQLNFTLWPDNQLTAEWSSQLDYNITLNRLPSFIHESTYDETIKNMFTNLSHSIKKYFTLHQITVSSTNTVVSNFTTNNTNNHDHNSEKLSTVYGIGLSLPHYSHIIPINDQNDNYNNVKLQPQYDKIRIIILAGLNRLTASSPDIWRLLATSQLLIFPYLDPVGIHESLFSVKQKQNLMNQSQNTCKLSSDNVDDRSNPIFNNEKFQKITREFQPHLIISLESNNLTKCSIRTTTNINNTQRNQQLPLTAIHIPRDLNKEFSNTDLFHNFAIGFNSTVKCSAKHSFHCNKTSQYMNSISSSEKRLLDLFASPSLSSSSSSSASYVSSYSSPLTSSDNDHIGEINNNHNEPFILRLGTGCHPKHLSNCSYLDAQQLPELWHSTLIGLNKLFSSVRNCKYILKIYEYPSRQSLYLL</sequence>
<dbReference type="STRING" id="6186.A0A183JGV3"/>